<feature type="domain" description="Glycosyl transferase family 1" evidence="4">
    <location>
        <begin position="201"/>
        <end position="353"/>
    </location>
</feature>
<evidence type="ECO:0000259" key="4">
    <source>
        <dbReference type="Pfam" id="PF00534"/>
    </source>
</evidence>
<keyword evidence="2" id="KW-0328">Glycosyltransferase</keyword>
<proteinExistence type="predicted"/>
<protein>
    <recommendedName>
        <fullName evidence="1">D-inositol 3-phosphate glycosyltransferase</fullName>
    </recommendedName>
</protein>
<dbReference type="Pfam" id="PF00534">
    <property type="entry name" value="Glycos_transf_1"/>
    <property type="match status" value="1"/>
</dbReference>
<evidence type="ECO:0000256" key="3">
    <source>
        <dbReference type="ARBA" id="ARBA00022679"/>
    </source>
</evidence>
<dbReference type="RefSeq" id="WP_191800374.1">
    <property type="nucleotide sequence ID" value="NZ_JACSQF010000001.1"/>
</dbReference>
<accession>A0ABR8TUF0</accession>
<dbReference type="Proteomes" id="UP000655570">
    <property type="component" value="Unassembled WGS sequence"/>
</dbReference>
<evidence type="ECO:0000259" key="5">
    <source>
        <dbReference type="Pfam" id="PF13439"/>
    </source>
</evidence>
<evidence type="ECO:0000313" key="6">
    <source>
        <dbReference type="EMBL" id="MBD7979411.1"/>
    </source>
</evidence>
<gene>
    <name evidence="6" type="ORF">H9641_01575</name>
</gene>
<dbReference type="SUPFAM" id="SSF53756">
    <property type="entry name" value="UDP-Glycosyltransferase/glycogen phosphorylase"/>
    <property type="match status" value="1"/>
</dbReference>
<dbReference type="InterPro" id="IPR028098">
    <property type="entry name" value="Glyco_trans_4-like_N"/>
</dbReference>
<name>A0ABR8TUF0_9CELL</name>
<organism evidence="6 7">
    <name type="scientific">Oerskovia merdavium</name>
    <dbReference type="NCBI Taxonomy" id="2762227"/>
    <lineage>
        <taxon>Bacteria</taxon>
        <taxon>Bacillati</taxon>
        <taxon>Actinomycetota</taxon>
        <taxon>Actinomycetes</taxon>
        <taxon>Micrococcales</taxon>
        <taxon>Cellulomonadaceae</taxon>
        <taxon>Oerskovia</taxon>
    </lineage>
</organism>
<dbReference type="InterPro" id="IPR050194">
    <property type="entry name" value="Glycosyltransferase_grp1"/>
</dbReference>
<dbReference type="CDD" id="cd03801">
    <property type="entry name" value="GT4_PimA-like"/>
    <property type="match status" value="1"/>
</dbReference>
<sequence length="381" mass="40383">MTDVVLVTSSFLPRFGGVEEHVLNVARELRAQGVSVAIWAVDQSDVGAPSEVDGIVVRYLPCPLPARSPRAVLSFARRAPQALAEWRRAMRADSPRMLHVHCFGPNGVWASAVASMYRTPFVVTTHGETFGDADGVFQSSRLLPAALRRSLRRAAAVTACSRYAAHDLTSYGVDPADVVVIPNGIDLHEPAGAAPAGLPGRYVLGIGRLVDNKGMDLLVEAFAAASLPDDVGLVIAGDGPARRGLERLVGDLGIDDRTLFTGALERPQVVECMSRAELLVVASRAEAFGIAILEGWRAGLPVIATTHGGPPEFVTTGVDGLLVDPEDTVRLSAAITAVVDDPVLAHRLGDAGRVRAAGYSWKRVAGDYVEQYRRSGARSGS</sequence>
<evidence type="ECO:0000256" key="2">
    <source>
        <dbReference type="ARBA" id="ARBA00022676"/>
    </source>
</evidence>
<keyword evidence="3" id="KW-0808">Transferase</keyword>
<dbReference type="Gene3D" id="3.40.50.2000">
    <property type="entry name" value="Glycogen Phosphorylase B"/>
    <property type="match status" value="2"/>
</dbReference>
<comment type="caution">
    <text evidence="6">The sequence shown here is derived from an EMBL/GenBank/DDBJ whole genome shotgun (WGS) entry which is preliminary data.</text>
</comment>
<dbReference type="PANTHER" id="PTHR45947:SF3">
    <property type="entry name" value="SULFOQUINOVOSYL TRANSFERASE SQD2"/>
    <property type="match status" value="1"/>
</dbReference>
<feature type="domain" description="Glycosyltransferase subfamily 4-like N-terminal" evidence="5">
    <location>
        <begin position="15"/>
        <end position="188"/>
    </location>
</feature>
<evidence type="ECO:0000313" key="7">
    <source>
        <dbReference type="Proteomes" id="UP000655570"/>
    </source>
</evidence>
<dbReference type="EMBL" id="JACSQF010000001">
    <property type="protein sequence ID" value="MBD7979411.1"/>
    <property type="molecule type" value="Genomic_DNA"/>
</dbReference>
<dbReference type="Pfam" id="PF13439">
    <property type="entry name" value="Glyco_transf_4"/>
    <property type="match status" value="1"/>
</dbReference>
<dbReference type="InterPro" id="IPR001296">
    <property type="entry name" value="Glyco_trans_1"/>
</dbReference>
<evidence type="ECO:0000256" key="1">
    <source>
        <dbReference type="ARBA" id="ARBA00021292"/>
    </source>
</evidence>
<keyword evidence="7" id="KW-1185">Reference proteome</keyword>
<reference evidence="6 7" key="1">
    <citation type="submission" date="2020-08" db="EMBL/GenBank/DDBJ databases">
        <title>A Genomic Blueprint of the Chicken Gut Microbiome.</title>
        <authorList>
            <person name="Gilroy R."/>
            <person name="Ravi A."/>
            <person name="Getino M."/>
            <person name="Pursley I."/>
            <person name="Horton D.L."/>
            <person name="Alikhan N.-F."/>
            <person name="Baker D."/>
            <person name="Gharbi K."/>
            <person name="Hall N."/>
            <person name="Watson M."/>
            <person name="Adriaenssens E.M."/>
            <person name="Foster-Nyarko E."/>
            <person name="Jarju S."/>
            <person name="Secka A."/>
            <person name="Antonio M."/>
            <person name="Oren A."/>
            <person name="Chaudhuri R."/>
            <person name="La Ragione R.M."/>
            <person name="Hildebrand F."/>
            <person name="Pallen M.J."/>
        </authorList>
    </citation>
    <scope>NUCLEOTIDE SEQUENCE [LARGE SCALE GENOMIC DNA]</scope>
    <source>
        <strain evidence="6 7">Sa2CUA9</strain>
    </source>
</reference>
<dbReference type="PANTHER" id="PTHR45947">
    <property type="entry name" value="SULFOQUINOVOSYL TRANSFERASE SQD2"/>
    <property type="match status" value="1"/>
</dbReference>